<dbReference type="InterPro" id="IPR025366">
    <property type="entry name" value="DUF4270"/>
</dbReference>
<gene>
    <name evidence="1" type="ORF">RM706_07165</name>
</gene>
<evidence type="ECO:0000313" key="2">
    <source>
        <dbReference type="Proteomes" id="UP001255246"/>
    </source>
</evidence>
<evidence type="ECO:0000313" key="1">
    <source>
        <dbReference type="EMBL" id="MDT0606803.1"/>
    </source>
</evidence>
<comment type="caution">
    <text evidence="1">The sequence shown here is derived from an EMBL/GenBank/DDBJ whole genome shotgun (WGS) entry which is preliminary data.</text>
</comment>
<accession>A0ABU3A9F0</accession>
<proteinExistence type="predicted"/>
<dbReference type="PROSITE" id="PS51257">
    <property type="entry name" value="PROKAR_LIPOPROTEIN"/>
    <property type="match status" value="1"/>
</dbReference>
<dbReference type="RefSeq" id="WP_311350346.1">
    <property type="nucleotide sequence ID" value="NZ_JAVRHR010000001.1"/>
</dbReference>
<protein>
    <submittedName>
        <fullName evidence="1">DUF4270 family protein</fullName>
    </submittedName>
</protein>
<keyword evidence="2" id="KW-1185">Reference proteome</keyword>
<dbReference type="Proteomes" id="UP001255246">
    <property type="component" value="Unassembled WGS sequence"/>
</dbReference>
<sequence>MKKLLIVFSVGLFIVACSFDIENIPTLEVGQEFVNSEVRVLVLDTFTVKLSTFRFDSINSSSTERLLVGQYNDQFTGKVRTESYFELTPRDYELPNDAELDSVALILGYDNYFYGDTTLISKIGVHQLEDRVNPDEDFFYNTSRLNFDPEPLASINYRPEPFDEDSLHISIPIEFGRPIFEGIRENEINNDDDLREFFYGFTLQPDANDNTSIIGFSRTQEEGAFTIEASSYLRFFYTTPQEFEDEEDFYDLIIQPSTRGVTGFNHISNTLSEESSLTALTKQEDLLPSIASGDLGYIQSGTGYALRVEFPTIRRLFEIEGTGTILSAELQLKPPTDSYNDSFPIRGNLNVGLVDNNNETILTGLLNDDGNAEEQLIGQQEEFSEVLYEISVGTYIDTKLNETTIVKDALLLFTQQYNNSVDRVILQGEENMDFEATLTLTYAIYEE</sequence>
<name>A0ABU3A9F0_9FLAO</name>
<reference evidence="1 2" key="1">
    <citation type="submission" date="2023-09" db="EMBL/GenBank/DDBJ databases">
        <authorList>
            <person name="Rey-Velasco X."/>
        </authorList>
    </citation>
    <scope>NUCLEOTIDE SEQUENCE [LARGE SCALE GENOMIC DNA]</scope>
    <source>
        <strain evidence="1 2">F388</strain>
    </source>
</reference>
<dbReference type="Pfam" id="PF14092">
    <property type="entry name" value="DUF4270"/>
    <property type="match status" value="1"/>
</dbReference>
<dbReference type="EMBL" id="JAVRHR010000001">
    <property type="protein sequence ID" value="MDT0606803.1"/>
    <property type="molecule type" value="Genomic_DNA"/>
</dbReference>
<organism evidence="1 2">
    <name type="scientific">Croceitalea rosinachiae</name>
    <dbReference type="NCBI Taxonomy" id="3075596"/>
    <lineage>
        <taxon>Bacteria</taxon>
        <taxon>Pseudomonadati</taxon>
        <taxon>Bacteroidota</taxon>
        <taxon>Flavobacteriia</taxon>
        <taxon>Flavobacteriales</taxon>
        <taxon>Flavobacteriaceae</taxon>
        <taxon>Croceitalea</taxon>
    </lineage>
</organism>